<dbReference type="InterPro" id="IPR013525">
    <property type="entry name" value="ABC2_TM"/>
</dbReference>
<feature type="transmembrane region" description="Helical" evidence="5">
    <location>
        <begin position="97"/>
        <end position="118"/>
    </location>
</feature>
<feature type="transmembrane region" description="Helical" evidence="5">
    <location>
        <begin position="54"/>
        <end position="76"/>
    </location>
</feature>
<dbReference type="OrthoDB" id="3182222at2"/>
<dbReference type="AlphaFoldDB" id="E7G8J4"/>
<name>E7G8J4_9FIRM</name>
<dbReference type="Pfam" id="PF12698">
    <property type="entry name" value="ABC2_membrane_3"/>
    <property type="match status" value="1"/>
</dbReference>
<evidence type="ECO:0000256" key="3">
    <source>
        <dbReference type="ARBA" id="ARBA00022989"/>
    </source>
</evidence>
<proteinExistence type="predicted"/>
<evidence type="ECO:0000256" key="4">
    <source>
        <dbReference type="ARBA" id="ARBA00023136"/>
    </source>
</evidence>
<keyword evidence="4 5" id="KW-0472">Membrane</keyword>
<dbReference type="GO" id="GO:0140359">
    <property type="term" value="F:ABC-type transporter activity"/>
    <property type="evidence" value="ECO:0007669"/>
    <property type="project" value="InterPro"/>
</dbReference>
<feature type="transmembrane region" description="Helical" evidence="5">
    <location>
        <begin position="213"/>
        <end position="234"/>
    </location>
</feature>
<keyword evidence="8" id="KW-1185">Reference proteome</keyword>
<keyword evidence="2 5" id="KW-0812">Transmembrane</keyword>
<dbReference type="EMBL" id="ADKX01000017">
    <property type="protein sequence ID" value="EFW05706.1"/>
    <property type="molecule type" value="Genomic_DNA"/>
</dbReference>
<evidence type="ECO:0000256" key="2">
    <source>
        <dbReference type="ARBA" id="ARBA00022692"/>
    </source>
</evidence>
<gene>
    <name evidence="7" type="ORF">HMPREF9488_01082</name>
</gene>
<dbReference type="HOGENOM" id="CLU_098606_0_1_9"/>
<dbReference type="GeneID" id="78230728"/>
<reference evidence="7 8" key="1">
    <citation type="submission" date="2010-12" db="EMBL/GenBank/DDBJ databases">
        <title>The Genome Sequence of Coprobacillus sp. strain 29_1.</title>
        <authorList>
            <consortium name="The Broad Institute Genome Sequencing Platform"/>
            <person name="Earl A."/>
            <person name="Ward D."/>
            <person name="Feldgarden M."/>
            <person name="Gevers D."/>
            <person name="Daigneault M."/>
            <person name="Sibley C.D."/>
            <person name="White A."/>
            <person name="Strauss J."/>
            <person name="Allen-Vercoe E."/>
            <person name="Young S.K."/>
            <person name="Zeng Q."/>
            <person name="Gargeya S."/>
            <person name="Fitzgerald M."/>
            <person name="Haas B."/>
            <person name="Abouelleil A."/>
            <person name="Alvarado L."/>
            <person name="Arachchi H.M."/>
            <person name="Berlin A."/>
            <person name="Brown A."/>
            <person name="Chapman S.B."/>
            <person name="Chen Z."/>
            <person name="Dunbar C."/>
            <person name="Freedman E."/>
            <person name="Gearin G."/>
            <person name="Gellesch M."/>
            <person name="Goldberg J."/>
            <person name="Griggs A."/>
            <person name="Gujja S."/>
            <person name="Heilman E."/>
            <person name="Heiman D."/>
            <person name="Howarth C."/>
            <person name="Larson L."/>
            <person name="Lui A."/>
            <person name="MacDonald P.J.P."/>
            <person name="Mehta T."/>
            <person name="Montmayeur A."/>
            <person name="Murphy C."/>
            <person name="Neiman D."/>
            <person name="Pearson M."/>
            <person name="Priest M."/>
            <person name="Roberts A."/>
            <person name="Saif S."/>
            <person name="Shea T."/>
            <person name="Shenoy N."/>
            <person name="Sisk P."/>
            <person name="Stolte C."/>
            <person name="Sykes S."/>
            <person name="White J."/>
            <person name="Yandava C."/>
            <person name="Nusbaum C."/>
            <person name="Birren B."/>
        </authorList>
    </citation>
    <scope>NUCLEOTIDE SEQUENCE [LARGE SCALE GENOMIC DNA]</scope>
    <source>
        <strain evidence="7 8">29_1</strain>
    </source>
</reference>
<evidence type="ECO:0000256" key="1">
    <source>
        <dbReference type="ARBA" id="ARBA00004141"/>
    </source>
</evidence>
<keyword evidence="3 5" id="KW-1133">Transmembrane helix</keyword>
<protein>
    <recommendedName>
        <fullName evidence="6">ABC-2 type transporter transmembrane domain-containing protein</fullName>
    </recommendedName>
</protein>
<dbReference type="RefSeq" id="WP_008788198.1">
    <property type="nucleotide sequence ID" value="NZ_AKCB01000002.1"/>
</dbReference>
<feature type="domain" description="ABC-2 type transporter transmembrane" evidence="6">
    <location>
        <begin position="55"/>
        <end position="227"/>
    </location>
</feature>
<evidence type="ECO:0000313" key="8">
    <source>
        <dbReference type="Proteomes" id="UP000003157"/>
    </source>
</evidence>
<evidence type="ECO:0000313" key="7">
    <source>
        <dbReference type="EMBL" id="EFW05706.1"/>
    </source>
</evidence>
<evidence type="ECO:0000259" key="6">
    <source>
        <dbReference type="Pfam" id="PF12698"/>
    </source>
</evidence>
<dbReference type="GO" id="GO:0016020">
    <property type="term" value="C:membrane"/>
    <property type="evidence" value="ECO:0007669"/>
    <property type="project" value="UniProtKB-SubCell"/>
</dbReference>
<sequence>MKFNMRCFIALFKKDFKNSFTNKNVLLLLCLPVMFCLLYTMIYSDMEGIPTGFVTILCIVLVLSIIPVNILANMVAEEKEKHTLRSLMMANVSASEFLLSKATVALLLVVLDSFLIFICCGEGFLNIGYLLIVITIVSIGLLFFGALVGLLSKDQMSAGTLSSPIMILLMLPPMFANMNAFFEKIAVAFPTTSFKTLYFILQDGQSLFSQDALIAFGVAVAWIVLGLIGFTIVYKKRGLDD</sequence>
<evidence type="ECO:0000256" key="5">
    <source>
        <dbReference type="SAM" id="Phobius"/>
    </source>
</evidence>
<feature type="transmembrane region" description="Helical" evidence="5">
    <location>
        <begin position="124"/>
        <end position="151"/>
    </location>
</feature>
<dbReference type="eggNOG" id="COG1668">
    <property type="taxonomic scope" value="Bacteria"/>
</dbReference>
<dbReference type="Proteomes" id="UP000003157">
    <property type="component" value="Unassembled WGS sequence"/>
</dbReference>
<accession>E7G8J4</accession>
<feature type="transmembrane region" description="Helical" evidence="5">
    <location>
        <begin position="21"/>
        <end position="42"/>
    </location>
</feature>
<comment type="subcellular location">
    <subcellularLocation>
        <location evidence="1">Membrane</location>
        <topology evidence="1">Multi-pass membrane protein</topology>
    </subcellularLocation>
</comment>
<dbReference type="STRING" id="100884.GCA_000269565_02928"/>
<feature type="transmembrane region" description="Helical" evidence="5">
    <location>
        <begin position="158"/>
        <end position="175"/>
    </location>
</feature>
<organism evidence="7 8">
    <name type="scientific">Coprobacillus cateniformis</name>
    <dbReference type="NCBI Taxonomy" id="100884"/>
    <lineage>
        <taxon>Bacteria</taxon>
        <taxon>Bacillati</taxon>
        <taxon>Bacillota</taxon>
        <taxon>Erysipelotrichia</taxon>
        <taxon>Erysipelotrichales</taxon>
        <taxon>Coprobacillaceae</taxon>
        <taxon>Coprobacillus</taxon>
    </lineage>
</organism>
<comment type="caution">
    <text evidence="7">The sequence shown here is derived from an EMBL/GenBank/DDBJ whole genome shotgun (WGS) entry which is preliminary data.</text>
</comment>